<dbReference type="PANTHER" id="PTHR33116">
    <property type="entry name" value="REVERSE TRANSCRIPTASE ZINC-BINDING DOMAIN-CONTAINING PROTEIN-RELATED-RELATED"/>
    <property type="match status" value="1"/>
</dbReference>
<evidence type="ECO:0000256" key="1">
    <source>
        <dbReference type="SAM" id="Phobius"/>
    </source>
</evidence>
<gene>
    <name evidence="3" type="ORF">A2U01_0013676</name>
</gene>
<sequence length="319" mass="36535">MGRGLRQGDHLSPFLFLIAAEGFSMLMKRAVELGKFIGFRFEKADERFTHLQYMDDTLIIGEKGWENISIIKANLLLFELMSGLKVNFHKSLLVGVNIPHRWLEEAANILNCKVGFNQFKYLGLPIGANQNRKDTWYPVIEVVRSRWSRWKNKQLSIGGRVVILKSVLFALPVYFLSFFKAPTGIISKLESILKISYGGGSEEVKKIYWVKWDKVCRPLEEGGLGIRNLRVFNQALLGKWAWKIRSERRGLWYRMLVNKYGLSNEVINMGGRGSSSWWKSICLLDIGGRESSGTYTVKEVYKGLMSECPRVSNPLWAKA</sequence>
<dbReference type="PANTHER" id="PTHR33116:SF78">
    <property type="entry name" value="OS12G0587133 PROTEIN"/>
    <property type="match status" value="1"/>
</dbReference>
<keyword evidence="3" id="KW-0808">Transferase</keyword>
<reference evidence="3 4" key="1">
    <citation type="journal article" date="2018" name="Front. Plant Sci.">
        <title>Red Clover (Trifolium pratense) and Zigzag Clover (T. medium) - A Picture of Genomic Similarities and Differences.</title>
        <authorList>
            <person name="Dluhosova J."/>
            <person name="Istvanek J."/>
            <person name="Nedelnik J."/>
            <person name="Repkova J."/>
        </authorList>
    </citation>
    <scope>NUCLEOTIDE SEQUENCE [LARGE SCALE GENOMIC DNA]</scope>
    <source>
        <strain evidence="4">cv. 10/8</strain>
        <tissue evidence="3">Leaf</tissue>
    </source>
</reference>
<feature type="domain" description="Reverse transcriptase" evidence="2">
    <location>
        <begin position="1"/>
        <end position="126"/>
    </location>
</feature>
<evidence type="ECO:0000313" key="4">
    <source>
        <dbReference type="Proteomes" id="UP000265520"/>
    </source>
</evidence>
<accession>A0A392MZI6</accession>
<dbReference type="PROSITE" id="PS50878">
    <property type="entry name" value="RT_POL"/>
    <property type="match status" value="1"/>
</dbReference>
<dbReference type="InterPro" id="IPR000477">
    <property type="entry name" value="RT_dom"/>
</dbReference>
<keyword evidence="1" id="KW-0472">Membrane</keyword>
<keyword evidence="3" id="KW-0548">Nucleotidyltransferase</keyword>
<keyword evidence="1" id="KW-1133">Transmembrane helix</keyword>
<organism evidence="3 4">
    <name type="scientific">Trifolium medium</name>
    <dbReference type="NCBI Taxonomy" id="97028"/>
    <lineage>
        <taxon>Eukaryota</taxon>
        <taxon>Viridiplantae</taxon>
        <taxon>Streptophyta</taxon>
        <taxon>Embryophyta</taxon>
        <taxon>Tracheophyta</taxon>
        <taxon>Spermatophyta</taxon>
        <taxon>Magnoliopsida</taxon>
        <taxon>eudicotyledons</taxon>
        <taxon>Gunneridae</taxon>
        <taxon>Pentapetalae</taxon>
        <taxon>rosids</taxon>
        <taxon>fabids</taxon>
        <taxon>Fabales</taxon>
        <taxon>Fabaceae</taxon>
        <taxon>Papilionoideae</taxon>
        <taxon>50 kb inversion clade</taxon>
        <taxon>NPAAA clade</taxon>
        <taxon>Hologalegina</taxon>
        <taxon>IRL clade</taxon>
        <taxon>Trifolieae</taxon>
        <taxon>Trifolium</taxon>
    </lineage>
</organism>
<dbReference type="SUPFAM" id="SSF56672">
    <property type="entry name" value="DNA/RNA polymerases"/>
    <property type="match status" value="1"/>
</dbReference>
<name>A0A392MZI6_9FABA</name>
<dbReference type="GO" id="GO:0003964">
    <property type="term" value="F:RNA-directed DNA polymerase activity"/>
    <property type="evidence" value="ECO:0007669"/>
    <property type="project" value="UniProtKB-KW"/>
</dbReference>
<comment type="caution">
    <text evidence="3">The sequence shown here is derived from an EMBL/GenBank/DDBJ whole genome shotgun (WGS) entry which is preliminary data.</text>
</comment>
<dbReference type="Pfam" id="PF00078">
    <property type="entry name" value="RVT_1"/>
    <property type="match status" value="1"/>
</dbReference>
<dbReference type="Proteomes" id="UP000265520">
    <property type="component" value="Unassembled WGS sequence"/>
</dbReference>
<evidence type="ECO:0000313" key="3">
    <source>
        <dbReference type="EMBL" id="MCH92733.1"/>
    </source>
</evidence>
<feature type="transmembrane region" description="Helical" evidence="1">
    <location>
        <begin position="157"/>
        <end position="179"/>
    </location>
</feature>
<proteinExistence type="predicted"/>
<keyword evidence="4" id="KW-1185">Reference proteome</keyword>
<dbReference type="EMBL" id="LXQA010023316">
    <property type="protein sequence ID" value="MCH92733.1"/>
    <property type="molecule type" value="Genomic_DNA"/>
</dbReference>
<dbReference type="InterPro" id="IPR043502">
    <property type="entry name" value="DNA/RNA_pol_sf"/>
</dbReference>
<evidence type="ECO:0000259" key="2">
    <source>
        <dbReference type="PROSITE" id="PS50878"/>
    </source>
</evidence>
<keyword evidence="1" id="KW-0812">Transmembrane</keyword>
<keyword evidence="3" id="KW-0695">RNA-directed DNA polymerase</keyword>
<dbReference type="AlphaFoldDB" id="A0A392MZI6"/>
<protein>
    <submittedName>
        <fullName evidence="3">RNA-directed DNA polymerase (Reverse transcriptase)</fullName>
    </submittedName>
</protein>